<proteinExistence type="predicted"/>
<name>A0A2W6AVG7_9BACT</name>
<protein>
    <submittedName>
        <fullName evidence="2">Uncharacterized protein</fullName>
    </submittedName>
</protein>
<accession>A0A2W6AVG7</accession>
<dbReference type="EMBL" id="QHBU01000093">
    <property type="protein sequence ID" value="PZR81841.1"/>
    <property type="molecule type" value="Genomic_DNA"/>
</dbReference>
<dbReference type="Proteomes" id="UP000248724">
    <property type="component" value="Unassembled WGS sequence"/>
</dbReference>
<evidence type="ECO:0000313" key="3">
    <source>
        <dbReference type="Proteomes" id="UP000248724"/>
    </source>
</evidence>
<evidence type="ECO:0000313" key="2">
    <source>
        <dbReference type="EMBL" id="PZR81841.1"/>
    </source>
</evidence>
<dbReference type="AlphaFoldDB" id="A0A2W6AVG7"/>
<sequence length="62" mass="6321">METVESEVRGYQSDGQTSDAVGVQSPASCIRFGMDSGISASDDTALTVAAALAAQRFPKAPA</sequence>
<gene>
    <name evidence="2" type="ORF">DLM65_05265</name>
</gene>
<comment type="caution">
    <text evidence="2">The sequence shown here is derived from an EMBL/GenBank/DDBJ whole genome shotgun (WGS) entry which is preliminary data.</text>
</comment>
<reference evidence="2 3" key="1">
    <citation type="journal article" date="2017" name="Nature">
        <title>Atmospheric trace gases support primary production in Antarctic desert surface soil.</title>
        <authorList>
            <person name="Ji M."/>
            <person name="Greening C."/>
            <person name="Vanwonterghem I."/>
            <person name="Carere C.R."/>
            <person name="Bay S.K."/>
            <person name="Steen J.A."/>
            <person name="Montgomery K."/>
            <person name="Lines T."/>
            <person name="Beardall J."/>
            <person name="van Dorst J."/>
            <person name="Snape I."/>
            <person name="Stott M.B."/>
            <person name="Hugenholtz P."/>
            <person name="Ferrari B.C."/>
        </authorList>
    </citation>
    <scope>NUCLEOTIDE SEQUENCE [LARGE SCALE GENOMIC DNA]</scope>
    <source>
        <strain evidence="2">RRmetagenome_bin12</strain>
    </source>
</reference>
<feature type="region of interest" description="Disordered" evidence="1">
    <location>
        <begin position="1"/>
        <end position="22"/>
    </location>
</feature>
<evidence type="ECO:0000256" key="1">
    <source>
        <dbReference type="SAM" id="MobiDB-lite"/>
    </source>
</evidence>
<organism evidence="2 3">
    <name type="scientific">Candidatus Aeolococcus gillhamiae</name>
    <dbReference type="NCBI Taxonomy" id="3127015"/>
    <lineage>
        <taxon>Bacteria</taxon>
        <taxon>Bacillati</taxon>
        <taxon>Candidatus Dormiibacterota</taxon>
        <taxon>Candidatus Dormibacteria</taxon>
        <taxon>Candidatus Aeolococcales</taxon>
        <taxon>Candidatus Aeolococcaceae</taxon>
        <taxon>Candidatus Aeolococcus</taxon>
    </lineage>
</organism>